<evidence type="ECO:0000256" key="4">
    <source>
        <dbReference type="RuleBase" id="RU000411"/>
    </source>
</evidence>
<dbReference type="Gene3D" id="3.30.497.10">
    <property type="entry name" value="Antithrombin, subunit I, domain 2"/>
    <property type="match status" value="1"/>
</dbReference>
<sequence length="389" mass="43545">MKILLVLLLTICANLAEDATLQEFPNAVNSFTPSVYKEVLKTEKANFLVSPFSAATLLALAQSGCRGDTAEEIRQVLHFVGDREKAEGAVKEVLSKLTNEEYTLHTANKIYVKTNFSVKEEFQKIAVEVYGAQSENVDFSEKNDAAKLMNAWVEEQTQHKIQNLVDPEILNNLTRVVLINALYFNAKWLVPFPPFHTRKSDFHKSAKEVVQVDTMYLDEQYFNYYECHHLDAKLLELPFKGGASLTIVLSNQIEGLVSLESKIKRSFLPHNLTKQLVNVALPKFKIESTVDFKKVLKKLGVKKAFGDEADLSGIAGEKGDLVISNIVQKSFIDVSEEGVEAAAATYIPVILPEMALPDSPKQFIVDHPFIFYIKVKGMILFAGRVTTLN</sequence>
<evidence type="ECO:0000256" key="1">
    <source>
        <dbReference type="ARBA" id="ARBA00009500"/>
    </source>
</evidence>
<dbReference type="EMBL" id="JABDTM020006781">
    <property type="protein sequence ID" value="KAH0821680.1"/>
    <property type="molecule type" value="Genomic_DNA"/>
</dbReference>
<dbReference type="InterPro" id="IPR023796">
    <property type="entry name" value="Serpin_dom"/>
</dbReference>
<dbReference type="PANTHER" id="PTHR11461">
    <property type="entry name" value="SERINE PROTEASE INHIBITOR, SERPIN"/>
    <property type="match status" value="1"/>
</dbReference>
<keyword evidence="2" id="KW-0646">Protease inhibitor</keyword>
<dbReference type="Proteomes" id="UP000719412">
    <property type="component" value="Unassembled WGS sequence"/>
</dbReference>
<accession>A0A8J6HMX5</accession>
<dbReference type="InterPro" id="IPR042178">
    <property type="entry name" value="Serpin_sf_1"/>
</dbReference>
<dbReference type="PANTHER" id="PTHR11461:SF211">
    <property type="entry name" value="GH10112P-RELATED"/>
    <property type="match status" value="1"/>
</dbReference>
<dbReference type="CDD" id="cd19955">
    <property type="entry name" value="serpin48-like_insects"/>
    <property type="match status" value="1"/>
</dbReference>
<feature type="domain" description="Serpin" evidence="6">
    <location>
        <begin position="33"/>
        <end position="388"/>
    </location>
</feature>
<evidence type="ECO:0000313" key="8">
    <source>
        <dbReference type="Proteomes" id="UP000719412"/>
    </source>
</evidence>
<keyword evidence="8" id="KW-1185">Reference proteome</keyword>
<dbReference type="InterPro" id="IPR036186">
    <property type="entry name" value="Serpin_sf"/>
</dbReference>
<keyword evidence="3" id="KW-0722">Serine protease inhibitor</keyword>
<dbReference type="InterPro" id="IPR000215">
    <property type="entry name" value="Serpin_fam"/>
</dbReference>
<reference evidence="7" key="1">
    <citation type="journal article" date="2020" name="J Insects Food Feed">
        <title>The yellow mealworm (Tenebrio molitor) genome: a resource for the emerging insects as food and feed industry.</title>
        <authorList>
            <person name="Eriksson T."/>
            <person name="Andere A."/>
            <person name="Kelstrup H."/>
            <person name="Emery V."/>
            <person name="Picard C."/>
        </authorList>
    </citation>
    <scope>NUCLEOTIDE SEQUENCE</scope>
    <source>
        <strain evidence="7">Stoneville</strain>
        <tissue evidence="7">Whole head</tissue>
    </source>
</reference>
<dbReference type="Gene3D" id="2.30.39.10">
    <property type="entry name" value="Alpha-1-antitrypsin, domain 1"/>
    <property type="match status" value="2"/>
</dbReference>
<keyword evidence="5" id="KW-0732">Signal</keyword>
<dbReference type="SUPFAM" id="SSF56574">
    <property type="entry name" value="Serpins"/>
    <property type="match status" value="1"/>
</dbReference>
<comment type="similarity">
    <text evidence="1 4">Belongs to the serpin family.</text>
</comment>
<evidence type="ECO:0000256" key="3">
    <source>
        <dbReference type="ARBA" id="ARBA00022900"/>
    </source>
</evidence>
<name>A0A8J6HMX5_TENMO</name>
<gene>
    <name evidence="7" type="ORF">GEV33_001111</name>
</gene>
<comment type="caution">
    <text evidence="7">The sequence shown here is derived from an EMBL/GenBank/DDBJ whole genome shotgun (WGS) entry which is preliminary data.</text>
</comment>
<dbReference type="SMART" id="SM00093">
    <property type="entry name" value="SERPIN"/>
    <property type="match status" value="1"/>
</dbReference>
<dbReference type="InterPro" id="IPR023795">
    <property type="entry name" value="Serpin_CS"/>
</dbReference>
<reference evidence="7" key="2">
    <citation type="submission" date="2021-08" db="EMBL/GenBank/DDBJ databases">
        <authorList>
            <person name="Eriksson T."/>
        </authorList>
    </citation>
    <scope>NUCLEOTIDE SEQUENCE</scope>
    <source>
        <strain evidence="7">Stoneville</strain>
        <tissue evidence="7">Whole head</tissue>
    </source>
</reference>
<dbReference type="GO" id="GO:0004867">
    <property type="term" value="F:serine-type endopeptidase inhibitor activity"/>
    <property type="evidence" value="ECO:0007669"/>
    <property type="project" value="UniProtKB-KW"/>
</dbReference>
<evidence type="ECO:0000256" key="5">
    <source>
        <dbReference type="SAM" id="SignalP"/>
    </source>
</evidence>
<protein>
    <recommendedName>
        <fullName evidence="6">Serpin domain-containing protein</fullName>
    </recommendedName>
</protein>
<feature type="signal peptide" evidence="5">
    <location>
        <begin position="1"/>
        <end position="16"/>
    </location>
</feature>
<evidence type="ECO:0000256" key="2">
    <source>
        <dbReference type="ARBA" id="ARBA00022690"/>
    </source>
</evidence>
<dbReference type="GO" id="GO:0005615">
    <property type="term" value="C:extracellular space"/>
    <property type="evidence" value="ECO:0007669"/>
    <property type="project" value="InterPro"/>
</dbReference>
<organism evidence="7 8">
    <name type="scientific">Tenebrio molitor</name>
    <name type="common">Yellow mealworm beetle</name>
    <dbReference type="NCBI Taxonomy" id="7067"/>
    <lineage>
        <taxon>Eukaryota</taxon>
        <taxon>Metazoa</taxon>
        <taxon>Ecdysozoa</taxon>
        <taxon>Arthropoda</taxon>
        <taxon>Hexapoda</taxon>
        <taxon>Insecta</taxon>
        <taxon>Pterygota</taxon>
        <taxon>Neoptera</taxon>
        <taxon>Endopterygota</taxon>
        <taxon>Coleoptera</taxon>
        <taxon>Polyphaga</taxon>
        <taxon>Cucujiformia</taxon>
        <taxon>Tenebrionidae</taxon>
        <taxon>Tenebrio</taxon>
    </lineage>
</organism>
<proteinExistence type="inferred from homology"/>
<feature type="chain" id="PRO_5035283203" description="Serpin domain-containing protein" evidence="5">
    <location>
        <begin position="17"/>
        <end position="389"/>
    </location>
</feature>
<dbReference type="PROSITE" id="PS00284">
    <property type="entry name" value="SERPIN"/>
    <property type="match status" value="1"/>
</dbReference>
<dbReference type="AlphaFoldDB" id="A0A8J6HMX5"/>
<dbReference type="Pfam" id="PF00079">
    <property type="entry name" value="Serpin"/>
    <property type="match status" value="1"/>
</dbReference>
<dbReference type="InterPro" id="IPR042185">
    <property type="entry name" value="Serpin_sf_2"/>
</dbReference>
<evidence type="ECO:0000259" key="6">
    <source>
        <dbReference type="SMART" id="SM00093"/>
    </source>
</evidence>
<evidence type="ECO:0000313" key="7">
    <source>
        <dbReference type="EMBL" id="KAH0821680.1"/>
    </source>
</evidence>